<protein>
    <recommendedName>
        <fullName evidence="5">F-box domain-containing protein</fullName>
    </recommendedName>
</protein>
<feature type="region of interest" description="Disordered" evidence="2">
    <location>
        <begin position="1"/>
        <end position="23"/>
    </location>
</feature>
<reference evidence="3" key="1">
    <citation type="submission" date="2023-03" db="EMBL/GenBank/DDBJ databases">
        <title>Massive genome expansion in bonnet fungi (Mycena s.s.) driven by repeated elements and novel gene families across ecological guilds.</title>
        <authorList>
            <consortium name="Lawrence Berkeley National Laboratory"/>
            <person name="Harder C.B."/>
            <person name="Miyauchi S."/>
            <person name="Viragh M."/>
            <person name="Kuo A."/>
            <person name="Thoen E."/>
            <person name="Andreopoulos B."/>
            <person name="Lu D."/>
            <person name="Skrede I."/>
            <person name="Drula E."/>
            <person name="Henrissat B."/>
            <person name="Morin E."/>
            <person name="Kohler A."/>
            <person name="Barry K."/>
            <person name="LaButti K."/>
            <person name="Morin E."/>
            <person name="Salamov A."/>
            <person name="Lipzen A."/>
            <person name="Mereny Z."/>
            <person name="Hegedus B."/>
            <person name="Baldrian P."/>
            <person name="Stursova M."/>
            <person name="Weitz H."/>
            <person name="Taylor A."/>
            <person name="Grigoriev I.V."/>
            <person name="Nagy L.G."/>
            <person name="Martin F."/>
            <person name="Kauserud H."/>
        </authorList>
    </citation>
    <scope>NUCLEOTIDE SEQUENCE</scope>
    <source>
        <strain evidence="3">CBHHK067</strain>
    </source>
</reference>
<accession>A0AAD7GLI2</accession>
<organism evidence="3 4">
    <name type="scientific">Mycena rosella</name>
    <name type="common">Pink bonnet</name>
    <name type="synonym">Agaricus rosellus</name>
    <dbReference type="NCBI Taxonomy" id="1033263"/>
    <lineage>
        <taxon>Eukaryota</taxon>
        <taxon>Fungi</taxon>
        <taxon>Dikarya</taxon>
        <taxon>Basidiomycota</taxon>
        <taxon>Agaricomycotina</taxon>
        <taxon>Agaricomycetes</taxon>
        <taxon>Agaricomycetidae</taxon>
        <taxon>Agaricales</taxon>
        <taxon>Marasmiineae</taxon>
        <taxon>Mycenaceae</taxon>
        <taxon>Mycena</taxon>
    </lineage>
</organism>
<evidence type="ECO:0008006" key="5">
    <source>
        <dbReference type="Google" id="ProtNLM"/>
    </source>
</evidence>
<evidence type="ECO:0000313" key="4">
    <source>
        <dbReference type="Proteomes" id="UP001221757"/>
    </source>
</evidence>
<evidence type="ECO:0000313" key="3">
    <source>
        <dbReference type="EMBL" id="KAJ7700351.1"/>
    </source>
</evidence>
<keyword evidence="1" id="KW-0175">Coiled coil</keyword>
<evidence type="ECO:0000256" key="2">
    <source>
        <dbReference type="SAM" id="MobiDB-lite"/>
    </source>
</evidence>
<comment type="caution">
    <text evidence="3">The sequence shown here is derived from an EMBL/GenBank/DDBJ whole genome shotgun (WGS) entry which is preliminary data.</text>
</comment>
<dbReference type="AlphaFoldDB" id="A0AAD7GLI2"/>
<evidence type="ECO:0000256" key="1">
    <source>
        <dbReference type="SAM" id="Coils"/>
    </source>
</evidence>
<dbReference type="Proteomes" id="UP001221757">
    <property type="component" value="Unassembled WGS sequence"/>
</dbReference>
<feature type="coiled-coil region" evidence="1">
    <location>
        <begin position="35"/>
        <end position="62"/>
    </location>
</feature>
<sequence>MTSRTGSKTGSEASATGPIQATQAARERAAYRSRITAIENHILELQHTLGALEQEKDLLKDRLDAYTYPVLAVPNEIVSEIFIHFLPIYPRRAPLIGPHSPSLLGQICRKWRDIALSTPALWRAVTLSLDTTHLEQQLQRLKFFLKRSGSCRLSIELVFKNTARGAASQELSSPFIQAITAHCAPLLSRVHIYFYCDSHLALPWSQLTVLTVELITDRQLVDVLSRAVNLIFLRFGFYGGDAAQQPRKDTTLPCLETLVVVYPGTAVSRQWLDALTLPALRRFQVPEIVILPNSIAALVSLVSRSQCNLQELSVTHSRSAIPTQLYRTALPSVASFIRNGGLNLDWEERAEWY</sequence>
<proteinExistence type="predicted"/>
<name>A0AAD7GLI2_MYCRO</name>
<gene>
    <name evidence="3" type="ORF">B0H17DRAFT_1176763</name>
</gene>
<dbReference type="EMBL" id="JARKIE010000020">
    <property type="protein sequence ID" value="KAJ7700351.1"/>
    <property type="molecule type" value="Genomic_DNA"/>
</dbReference>
<keyword evidence="4" id="KW-1185">Reference proteome</keyword>